<feature type="transmembrane region" description="Helical" evidence="1">
    <location>
        <begin position="94"/>
        <end position="111"/>
    </location>
</feature>
<evidence type="ECO:0008006" key="4">
    <source>
        <dbReference type="Google" id="ProtNLM"/>
    </source>
</evidence>
<reference evidence="2 3" key="1">
    <citation type="journal article" date="2016" name="Nat. Commun.">
        <title>Thousands of microbial genomes shed light on interconnected biogeochemical processes in an aquifer system.</title>
        <authorList>
            <person name="Anantharaman K."/>
            <person name="Brown C.T."/>
            <person name="Hug L.A."/>
            <person name="Sharon I."/>
            <person name="Castelle C.J."/>
            <person name="Probst A.J."/>
            <person name="Thomas B.C."/>
            <person name="Singh A."/>
            <person name="Wilkins M.J."/>
            <person name="Karaoz U."/>
            <person name="Brodie E.L."/>
            <person name="Williams K.H."/>
            <person name="Hubbard S.S."/>
            <person name="Banfield J.F."/>
        </authorList>
    </citation>
    <scope>NUCLEOTIDE SEQUENCE [LARGE SCALE GENOMIC DNA]</scope>
</reference>
<sequence>MVFFLNYAPILIFNFRHQNILFDNLVKFITQNAPAGVSRNPITLIAKIIYPFYSNFLLLDINSIYGKLLGIFAVVLIIIGVYKLDLKSKFEHSFLVFWILVVTLGFLFYKGHIPEYYFFQALLPAVIIVAIGLKNNIYLFIIFVFIFSLSNLYETKNFKSFVNYQAKKKIVAYVTSDSQDQSFNVIYEVPLGFKTGYDYLFKIKNKKAQEDGKNLYIIGVGEGASSIAQTYRQKFQMRAVAELKIKENVHVVSVK</sequence>
<keyword evidence="1" id="KW-1133">Transmembrane helix</keyword>
<organism evidence="2 3">
    <name type="scientific">Candidatus Curtissbacteria bacterium RBG_13_35_7</name>
    <dbReference type="NCBI Taxonomy" id="1797705"/>
    <lineage>
        <taxon>Bacteria</taxon>
        <taxon>Candidatus Curtissiibacteriota</taxon>
    </lineage>
</organism>
<evidence type="ECO:0000313" key="2">
    <source>
        <dbReference type="EMBL" id="OGD87124.1"/>
    </source>
</evidence>
<keyword evidence="1" id="KW-0472">Membrane</keyword>
<accession>A0A1F5G5N4</accession>
<comment type="caution">
    <text evidence="2">The sequence shown here is derived from an EMBL/GenBank/DDBJ whole genome shotgun (WGS) entry which is preliminary data.</text>
</comment>
<evidence type="ECO:0000256" key="1">
    <source>
        <dbReference type="SAM" id="Phobius"/>
    </source>
</evidence>
<gene>
    <name evidence="2" type="ORF">A2164_04385</name>
</gene>
<evidence type="ECO:0000313" key="3">
    <source>
        <dbReference type="Proteomes" id="UP000176317"/>
    </source>
</evidence>
<feature type="transmembrane region" description="Helical" evidence="1">
    <location>
        <begin position="64"/>
        <end position="82"/>
    </location>
</feature>
<keyword evidence="1" id="KW-0812">Transmembrane</keyword>
<dbReference type="Proteomes" id="UP000176317">
    <property type="component" value="Unassembled WGS sequence"/>
</dbReference>
<proteinExistence type="predicted"/>
<feature type="transmembrane region" description="Helical" evidence="1">
    <location>
        <begin position="117"/>
        <end position="149"/>
    </location>
</feature>
<dbReference type="EMBL" id="MFAT01000004">
    <property type="protein sequence ID" value="OGD87124.1"/>
    <property type="molecule type" value="Genomic_DNA"/>
</dbReference>
<name>A0A1F5G5N4_9BACT</name>
<dbReference type="AlphaFoldDB" id="A0A1F5G5N4"/>
<protein>
    <recommendedName>
        <fullName evidence="4">Glycosyltransferase RgtA/B/C/D-like domain-containing protein</fullName>
    </recommendedName>
</protein>